<protein>
    <submittedName>
        <fullName evidence="5">Secretion protein E</fullName>
    </submittedName>
</protein>
<dbReference type="GO" id="GO:0016887">
    <property type="term" value="F:ATP hydrolysis activity"/>
    <property type="evidence" value="ECO:0007669"/>
    <property type="project" value="TreeGrafter"/>
</dbReference>
<gene>
    <name evidence="5" type="ORF">CK797_07305</name>
</gene>
<dbReference type="SUPFAM" id="SSF52540">
    <property type="entry name" value="P-loop containing nucleoside triphosphate hydrolases"/>
    <property type="match status" value="1"/>
</dbReference>
<dbReference type="EMBL" id="PNFV01000008">
    <property type="protein sequence ID" value="PMB82202.1"/>
    <property type="molecule type" value="Genomic_DNA"/>
</dbReference>
<dbReference type="Gene3D" id="3.30.450.90">
    <property type="match status" value="1"/>
</dbReference>
<feature type="domain" description="AAA+ ATPase" evidence="4">
    <location>
        <begin position="130"/>
        <end position="250"/>
    </location>
</feature>
<keyword evidence="3" id="KW-0067">ATP-binding</keyword>
<dbReference type="PANTHER" id="PTHR30258">
    <property type="entry name" value="TYPE II SECRETION SYSTEM PROTEIN GSPE-RELATED"/>
    <property type="match status" value="1"/>
</dbReference>
<comment type="similarity">
    <text evidence="1">Belongs to the GSP E family.</text>
</comment>
<dbReference type="InterPro" id="IPR027417">
    <property type="entry name" value="P-loop_NTPase"/>
</dbReference>
<dbReference type="GO" id="GO:0005886">
    <property type="term" value="C:plasma membrane"/>
    <property type="evidence" value="ECO:0007669"/>
    <property type="project" value="TreeGrafter"/>
</dbReference>
<keyword evidence="2" id="KW-0547">Nucleotide-binding</keyword>
<dbReference type="Gene3D" id="3.40.50.300">
    <property type="entry name" value="P-loop containing nucleotide triphosphate hydrolases"/>
    <property type="match status" value="1"/>
</dbReference>
<proteinExistence type="inferred from homology"/>
<evidence type="ECO:0000313" key="5">
    <source>
        <dbReference type="EMBL" id="PMB82202.1"/>
    </source>
</evidence>
<dbReference type="NCBIfam" id="NF041000">
    <property type="entry name" value="ATPase_ComGA"/>
    <property type="match status" value="1"/>
</dbReference>
<dbReference type="Pfam" id="PF00437">
    <property type="entry name" value="T2SSE"/>
    <property type="match status" value="1"/>
</dbReference>
<dbReference type="GO" id="GO:0005524">
    <property type="term" value="F:ATP binding"/>
    <property type="evidence" value="ECO:0007669"/>
    <property type="project" value="UniProtKB-KW"/>
</dbReference>
<evidence type="ECO:0000259" key="4">
    <source>
        <dbReference type="SMART" id="SM00382"/>
    </source>
</evidence>
<dbReference type="AlphaFoldDB" id="A0A2J6NLJ2"/>
<reference evidence="5 6" key="1">
    <citation type="submission" date="2017-09" db="EMBL/GenBank/DDBJ databases">
        <title>Bacterial strain isolated from the female urinary microbiota.</title>
        <authorList>
            <person name="Thomas-White K."/>
            <person name="Kumar N."/>
            <person name="Forster S."/>
            <person name="Putonti C."/>
            <person name="Lawley T."/>
            <person name="Wolfe A.J."/>
        </authorList>
    </citation>
    <scope>NUCLEOTIDE SEQUENCE [LARGE SCALE GENOMIC DNA]</scope>
    <source>
        <strain evidence="5 6">UMB0683</strain>
    </source>
</reference>
<dbReference type="SMART" id="SM00382">
    <property type="entry name" value="AAA"/>
    <property type="match status" value="1"/>
</dbReference>
<comment type="caution">
    <text evidence="5">The sequence shown here is derived from an EMBL/GenBank/DDBJ whole genome shotgun (WGS) entry which is preliminary data.</text>
</comment>
<dbReference type="Proteomes" id="UP000239920">
    <property type="component" value="Unassembled WGS sequence"/>
</dbReference>
<dbReference type="RefSeq" id="WP_104689103.1">
    <property type="nucleotide sequence ID" value="NZ_JBKTHY010000001.1"/>
</dbReference>
<dbReference type="CDD" id="cd01129">
    <property type="entry name" value="PulE-GspE-like"/>
    <property type="match status" value="1"/>
</dbReference>
<organism evidence="5 6">
    <name type="scientific">Limosilactobacillus pontis</name>
    <dbReference type="NCBI Taxonomy" id="35787"/>
    <lineage>
        <taxon>Bacteria</taxon>
        <taxon>Bacillati</taxon>
        <taxon>Bacillota</taxon>
        <taxon>Bacilli</taxon>
        <taxon>Lactobacillales</taxon>
        <taxon>Lactobacillaceae</taxon>
        <taxon>Limosilactobacillus</taxon>
    </lineage>
</organism>
<evidence type="ECO:0000313" key="6">
    <source>
        <dbReference type="Proteomes" id="UP000239920"/>
    </source>
</evidence>
<dbReference type="OrthoDB" id="9808272at2"/>
<evidence type="ECO:0000256" key="1">
    <source>
        <dbReference type="ARBA" id="ARBA00006611"/>
    </source>
</evidence>
<sequence>MEAFEKDLNVITSRRIADLYVLPFKHYYRLMVAQQGQLKLFKEVPTEYGCRLIAYLKYRADMAVSEHRRPQLGAMSWHCGPEKINLRLSSVGDYQGRESLVVRFIYQLTDDRYHLLFPQQWQELKSLLHRRGLVLFAGPMGSGKTTTMYQLARELAQDQIVMTIEDPVEINEPRFIQLQINELAGMGYQQLLRLGLRHRPNVFLIGEIRDPQTAMMTVQAALSGHLVLGTVHARDAYGVIARLVQLGVEPYYLEQVMTGICYQRLLMRTDGRQAVLFDLLSGAVLVDEIKQQKGRGMTNAWARYLEQAVATAQITPEEATRYQNG</sequence>
<accession>A0A2J6NLJ2</accession>
<dbReference type="InterPro" id="IPR001482">
    <property type="entry name" value="T2SS/T4SS_dom"/>
</dbReference>
<dbReference type="InterPro" id="IPR003593">
    <property type="entry name" value="AAA+_ATPase"/>
</dbReference>
<evidence type="ECO:0000256" key="2">
    <source>
        <dbReference type="ARBA" id="ARBA00022741"/>
    </source>
</evidence>
<dbReference type="PANTHER" id="PTHR30258:SF2">
    <property type="entry name" value="COMG OPERON PROTEIN 1"/>
    <property type="match status" value="1"/>
</dbReference>
<dbReference type="InterPro" id="IPR047667">
    <property type="entry name" value="ATPase_ComGA"/>
</dbReference>
<evidence type="ECO:0000256" key="3">
    <source>
        <dbReference type="ARBA" id="ARBA00022840"/>
    </source>
</evidence>
<name>A0A2J6NLJ2_9LACO</name>